<dbReference type="AlphaFoldDB" id="A0A9N9Z362"/>
<accession>A0A9N9Z362</accession>
<gene>
    <name evidence="2" type="ORF">CSOL1703_00000164</name>
</gene>
<dbReference type="Pfam" id="PF26421">
    <property type="entry name" value="Avidin_like"/>
    <property type="match status" value="1"/>
</dbReference>
<feature type="region of interest" description="Disordered" evidence="1">
    <location>
        <begin position="97"/>
        <end position="120"/>
    </location>
</feature>
<evidence type="ECO:0000313" key="3">
    <source>
        <dbReference type="Proteomes" id="UP000775872"/>
    </source>
</evidence>
<organism evidence="2 3">
    <name type="scientific">Clonostachys solani</name>
    <dbReference type="NCBI Taxonomy" id="160281"/>
    <lineage>
        <taxon>Eukaryota</taxon>
        <taxon>Fungi</taxon>
        <taxon>Dikarya</taxon>
        <taxon>Ascomycota</taxon>
        <taxon>Pezizomycotina</taxon>
        <taxon>Sordariomycetes</taxon>
        <taxon>Hypocreomycetidae</taxon>
        <taxon>Hypocreales</taxon>
        <taxon>Bionectriaceae</taxon>
        <taxon>Clonostachys</taxon>
    </lineage>
</organism>
<evidence type="ECO:0008006" key="4">
    <source>
        <dbReference type="Google" id="ProtNLM"/>
    </source>
</evidence>
<proteinExistence type="predicted"/>
<reference evidence="2 3" key="2">
    <citation type="submission" date="2021-10" db="EMBL/GenBank/DDBJ databases">
        <authorList>
            <person name="Piombo E."/>
        </authorList>
    </citation>
    <scope>NUCLEOTIDE SEQUENCE [LARGE SCALE GENOMIC DNA]</scope>
</reference>
<comment type="caution">
    <text evidence="2">The sequence shown here is derived from an EMBL/GenBank/DDBJ whole genome shotgun (WGS) entry which is preliminary data.</text>
</comment>
<dbReference type="EMBL" id="CABFOC020000035">
    <property type="protein sequence ID" value="CAH0048221.1"/>
    <property type="molecule type" value="Genomic_DNA"/>
</dbReference>
<sequence length="120" mass="13345">MSFYDGKTFGSVTNTANGEVGAETLFHYHQQADIVWAEYSGGSIVRGSLIATVASDNSLDMRYQHVNTKGELMTGRCQSRPEKLADGRLRMHEKWEWTSGDRSTGESLIEEIAESSHVTE</sequence>
<evidence type="ECO:0000313" key="2">
    <source>
        <dbReference type="EMBL" id="CAH0048221.1"/>
    </source>
</evidence>
<evidence type="ECO:0000256" key="1">
    <source>
        <dbReference type="SAM" id="MobiDB-lite"/>
    </source>
</evidence>
<dbReference type="OrthoDB" id="4683059at2759"/>
<dbReference type="InterPro" id="IPR058595">
    <property type="entry name" value="Avidin-like"/>
</dbReference>
<name>A0A9N9Z362_9HYPO</name>
<dbReference type="Proteomes" id="UP000775872">
    <property type="component" value="Unassembled WGS sequence"/>
</dbReference>
<keyword evidence="3" id="KW-1185">Reference proteome</keyword>
<protein>
    <recommendedName>
        <fullName evidence="4">N-acetylglutamate synthase</fullName>
    </recommendedName>
</protein>
<reference evidence="3" key="1">
    <citation type="submission" date="2019-06" db="EMBL/GenBank/DDBJ databases">
        <authorList>
            <person name="Broberg M."/>
        </authorList>
    </citation>
    <scope>NUCLEOTIDE SEQUENCE [LARGE SCALE GENOMIC DNA]</scope>
</reference>